<keyword evidence="1" id="KW-0472">Membrane</keyword>
<dbReference type="RefSeq" id="WP_083123842.1">
    <property type="nucleotide sequence ID" value="NZ_MVIM01000002.1"/>
</dbReference>
<feature type="transmembrane region" description="Helical" evidence="1">
    <location>
        <begin position="21"/>
        <end position="40"/>
    </location>
</feature>
<accession>A0A1X0JZI0</accession>
<dbReference type="EMBL" id="MVIM01000002">
    <property type="protein sequence ID" value="ORB67567.1"/>
    <property type="molecule type" value="Genomic_DNA"/>
</dbReference>
<organism evidence="2 3">
    <name type="scientific">Mycolicibacterium tusciae</name>
    <dbReference type="NCBI Taxonomy" id="75922"/>
    <lineage>
        <taxon>Bacteria</taxon>
        <taxon>Bacillati</taxon>
        <taxon>Actinomycetota</taxon>
        <taxon>Actinomycetes</taxon>
        <taxon>Mycobacteriales</taxon>
        <taxon>Mycobacteriaceae</taxon>
        <taxon>Mycolicibacterium</taxon>
    </lineage>
</organism>
<dbReference type="eggNOG" id="ENOG5031F28">
    <property type="taxonomic scope" value="Bacteria"/>
</dbReference>
<gene>
    <name evidence="2" type="ORF">BST47_03515</name>
</gene>
<keyword evidence="1" id="KW-0812">Transmembrane</keyword>
<name>A0A1X0JZI0_9MYCO</name>
<comment type="caution">
    <text evidence="2">The sequence shown here is derived from an EMBL/GenBank/DDBJ whole genome shotgun (WGS) entry which is preliminary data.</text>
</comment>
<proteinExistence type="predicted"/>
<evidence type="ECO:0000313" key="3">
    <source>
        <dbReference type="Proteomes" id="UP000192411"/>
    </source>
</evidence>
<dbReference type="OrthoDB" id="4578833at2"/>
<feature type="transmembrane region" description="Helical" evidence="1">
    <location>
        <begin position="46"/>
        <end position="64"/>
    </location>
</feature>
<evidence type="ECO:0000313" key="2">
    <source>
        <dbReference type="EMBL" id="ORB67567.1"/>
    </source>
</evidence>
<dbReference type="AlphaFoldDB" id="A0A1X0JZI0"/>
<sequence>MAKEIDRVRAQSALAVIKQHPGMVLFVVSPVIIGLGLVWWLVSPTLAILLFIGAVLGGGAVLLLNRKQ</sequence>
<keyword evidence="1" id="KW-1133">Transmembrane helix</keyword>
<keyword evidence="3" id="KW-1185">Reference proteome</keyword>
<protein>
    <submittedName>
        <fullName evidence="2">Uncharacterized protein</fullName>
    </submittedName>
</protein>
<reference evidence="2 3" key="1">
    <citation type="submission" date="2017-02" db="EMBL/GenBank/DDBJ databases">
        <title>The new phylogeny of genus Mycobacterium.</title>
        <authorList>
            <person name="Tortoli E."/>
            <person name="Trovato A."/>
            <person name="Cirillo D.M."/>
        </authorList>
    </citation>
    <scope>NUCLEOTIDE SEQUENCE [LARGE SCALE GENOMIC DNA]</scope>
    <source>
        <strain evidence="2 3">DSM 44338</strain>
    </source>
</reference>
<evidence type="ECO:0000256" key="1">
    <source>
        <dbReference type="SAM" id="Phobius"/>
    </source>
</evidence>
<dbReference type="Proteomes" id="UP000192411">
    <property type="component" value="Unassembled WGS sequence"/>
</dbReference>
<dbReference type="STRING" id="75922.BST47_03515"/>